<organism evidence="1 2">
    <name type="scientific">Candidatus Roizmanbacteria bacterium CG11_big_fil_rev_8_21_14_0_20_35_14</name>
    <dbReference type="NCBI Taxonomy" id="1974855"/>
    <lineage>
        <taxon>Bacteria</taxon>
        <taxon>Candidatus Roizmaniibacteriota</taxon>
    </lineage>
</organism>
<reference evidence="1 2" key="1">
    <citation type="submission" date="2017-09" db="EMBL/GenBank/DDBJ databases">
        <title>Depth-based differentiation of microbial function through sediment-hosted aquifers and enrichment of novel symbionts in the deep terrestrial subsurface.</title>
        <authorList>
            <person name="Probst A.J."/>
            <person name="Ladd B."/>
            <person name="Jarett J.K."/>
            <person name="Geller-Mcgrath D.E."/>
            <person name="Sieber C.M."/>
            <person name="Emerson J.B."/>
            <person name="Anantharaman K."/>
            <person name="Thomas B.C."/>
            <person name="Malmstrom R."/>
            <person name="Stieglmeier M."/>
            <person name="Klingl A."/>
            <person name="Woyke T."/>
            <person name="Ryan C.M."/>
            <person name="Banfield J.F."/>
        </authorList>
    </citation>
    <scope>NUCLEOTIDE SEQUENCE [LARGE SCALE GENOMIC DNA]</scope>
    <source>
        <strain evidence="1">CG11_big_fil_rev_8_21_14_0_20_35_14</strain>
    </source>
</reference>
<name>A0A2H0KN76_9BACT</name>
<dbReference type="AlphaFoldDB" id="A0A2H0KN76"/>
<comment type="caution">
    <text evidence="1">The sequence shown here is derived from an EMBL/GenBank/DDBJ whole genome shotgun (WGS) entry which is preliminary data.</text>
</comment>
<accession>A0A2H0KN76</accession>
<dbReference type="Proteomes" id="UP000229570">
    <property type="component" value="Unassembled WGS sequence"/>
</dbReference>
<sequence>MISDKDIKKLEIVFVTKEEFKKEINDLKRTVVTKREFNRTSDEIIDSIKQVINMIGESLEDNKEQDNILDDHERRLDKVEDKVFSLT</sequence>
<gene>
    <name evidence="1" type="ORF">COV86_01470</name>
</gene>
<evidence type="ECO:0000313" key="2">
    <source>
        <dbReference type="Proteomes" id="UP000229570"/>
    </source>
</evidence>
<proteinExistence type="predicted"/>
<protein>
    <submittedName>
        <fullName evidence="1">Uncharacterized protein</fullName>
    </submittedName>
</protein>
<dbReference type="EMBL" id="PCVL01000015">
    <property type="protein sequence ID" value="PIQ72715.1"/>
    <property type="molecule type" value="Genomic_DNA"/>
</dbReference>
<evidence type="ECO:0000313" key="1">
    <source>
        <dbReference type="EMBL" id="PIQ72715.1"/>
    </source>
</evidence>